<evidence type="ECO:0000313" key="10">
    <source>
        <dbReference type="EMBL" id="VAX16098.1"/>
    </source>
</evidence>
<dbReference type="GO" id="GO:0004644">
    <property type="term" value="F:phosphoribosylglycinamide formyltransferase activity"/>
    <property type="evidence" value="ECO:0007669"/>
    <property type="project" value="UniProtKB-EC"/>
</dbReference>
<dbReference type="NCBIfam" id="TIGR00639">
    <property type="entry name" value="PurN"/>
    <property type="match status" value="1"/>
</dbReference>
<dbReference type="CDD" id="cd08645">
    <property type="entry name" value="FMT_core_GART"/>
    <property type="match status" value="1"/>
</dbReference>
<dbReference type="EC" id="2.1.2.2" evidence="2"/>
<dbReference type="HAMAP" id="MF_01930">
    <property type="entry name" value="PurN"/>
    <property type="match status" value="1"/>
</dbReference>
<keyword evidence="3 10" id="KW-0808">Transferase</keyword>
<evidence type="ECO:0000256" key="7">
    <source>
        <dbReference type="ARBA" id="ARBA00041682"/>
    </source>
</evidence>
<comment type="catalytic activity">
    <reaction evidence="8">
        <text>N(1)-(5-phospho-beta-D-ribosyl)glycinamide + (6R)-10-formyltetrahydrofolate = N(2)-formyl-N(1)-(5-phospho-beta-D-ribosyl)glycinamide + (6S)-5,6,7,8-tetrahydrofolate + H(+)</text>
        <dbReference type="Rhea" id="RHEA:15053"/>
        <dbReference type="ChEBI" id="CHEBI:15378"/>
        <dbReference type="ChEBI" id="CHEBI:57453"/>
        <dbReference type="ChEBI" id="CHEBI:143788"/>
        <dbReference type="ChEBI" id="CHEBI:147286"/>
        <dbReference type="ChEBI" id="CHEBI:195366"/>
        <dbReference type="EC" id="2.1.2.2"/>
    </reaction>
</comment>
<keyword evidence="4" id="KW-0658">Purine biosynthesis</keyword>
<comment type="similarity">
    <text evidence="5">Belongs to the GART family.</text>
</comment>
<gene>
    <name evidence="10" type="ORF">MNBD_IGNAVI01-203</name>
</gene>
<dbReference type="GO" id="GO:0005829">
    <property type="term" value="C:cytosol"/>
    <property type="evidence" value="ECO:0007669"/>
    <property type="project" value="TreeGrafter"/>
</dbReference>
<evidence type="ECO:0000256" key="6">
    <source>
        <dbReference type="ARBA" id="ARBA00041324"/>
    </source>
</evidence>
<dbReference type="SUPFAM" id="SSF53328">
    <property type="entry name" value="Formyltransferase"/>
    <property type="match status" value="1"/>
</dbReference>
<comment type="pathway">
    <text evidence="1">Purine metabolism; IMP biosynthesis via de novo pathway; N(2)-formyl-N(1)-(5-phospho-D-ribosyl)glycinamide from N(1)-(5-phospho-D-ribosyl)glycinamide (10-formyl THF route): step 1/1.</text>
</comment>
<evidence type="ECO:0000256" key="4">
    <source>
        <dbReference type="ARBA" id="ARBA00022755"/>
    </source>
</evidence>
<dbReference type="InterPro" id="IPR002376">
    <property type="entry name" value="Formyl_transf_N"/>
</dbReference>
<reference evidence="10" key="1">
    <citation type="submission" date="2018-06" db="EMBL/GenBank/DDBJ databases">
        <authorList>
            <person name="Zhirakovskaya E."/>
        </authorList>
    </citation>
    <scope>NUCLEOTIDE SEQUENCE</scope>
</reference>
<evidence type="ECO:0000256" key="2">
    <source>
        <dbReference type="ARBA" id="ARBA00012254"/>
    </source>
</evidence>
<dbReference type="InterPro" id="IPR001555">
    <property type="entry name" value="GART_AS"/>
</dbReference>
<evidence type="ECO:0000256" key="5">
    <source>
        <dbReference type="ARBA" id="ARBA00038440"/>
    </source>
</evidence>
<dbReference type="Gene3D" id="3.40.50.170">
    <property type="entry name" value="Formyl transferase, N-terminal domain"/>
    <property type="match status" value="1"/>
</dbReference>
<dbReference type="EMBL" id="UOGD01000044">
    <property type="protein sequence ID" value="VAX16098.1"/>
    <property type="molecule type" value="Genomic_DNA"/>
</dbReference>
<dbReference type="InterPro" id="IPR036477">
    <property type="entry name" value="Formyl_transf_N_sf"/>
</dbReference>
<dbReference type="PROSITE" id="PS00373">
    <property type="entry name" value="GART"/>
    <property type="match status" value="1"/>
</dbReference>
<evidence type="ECO:0000256" key="8">
    <source>
        <dbReference type="ARBA" id="ARBA00047664"/>
    </source>
</evidence>
<protein>
    <recommendedName>
        <fullName evidence="2">phosphoribosylglycinamide formyltransferase 1</fullName>
        <ecNumber evidence="2">2.1.2.2</ecNumber>
    </recommendedName>
    <alternativeName>
        <fullName evidence="7">5'-phosphoribosylglycinamide transformylase</fullName>
    </alternativeName>
    <alternativeName>
        <fullName evidence="6">GAR transformylase</fullName>
    </alternativeName>
</protein>
<dbReference type="PANTHER" id="PTHR43369:SF2">
    <property type="entry name" value="PHOSPHORIBOSYLGLYCINAMIDE FORMYLTRANSFERASE"/>
    <property type="match status" value="1"/>
</dbReference>
<dbReference type="PANTHER" id="PTHR43369">
    <property type="entry name" value="PHOSPHORIBOSYLGLYCINAMIDE FORMYLTRANSFERASE"/>
    <property type="match status" value="1"/>
</dbReference>
<name>A0A3B1BX84_9ZZZZ</name>
<sequence length="202" mass="22387">MYKIAVLVSGRGSNLRAILNTISNNISVAGIVSDKIDCPAFAIADQFNIPKFSVAEKSKSGYLDYEELLRIFSEFGIDLIVLAGFLKKIPDKVIDEYEGRIINIHPALLPSFGGKGMYGINVHRAVFNRSCQVSGATIHFVDKIYDNGKIIAQETVDISDVQSPEEIAERVLKVEHKILPKVIKKFAENKVIVKGNRVIIQN</sequence>
<organism evidence="10">
    <name type="scientific">hydrothermal vent metagenome</name>
    <dbReference type="NCBI Taxonomy" id="652676"/>
    <lineage>
        <taxon>unclassified sequences</taxon>
        <taxon>metagenomes</taxon>
        <taxon>ecological metagenomes</taxon>
    </lineage>
</organism>
<accession>A0A3B1BX84</accession>
<feature type="domain" description="Formyl transferase N-terminal" evidence="9">
    <location>
        <begin position="3"/>
        <end position="183"/>
    </location>
</feature>
<evidence type="ECO:0000259" key="9">
    <source>
        <dbReference type="Pfam" id="PF00551"/>
    </source>
</evidence>
<evidence type="ECO:0000256" key="1">
    <source>
        <dbReference type="ARBA" id="ARBA00005054"/>
    </source>
</evidence>
<dbReference type="InterPro" id="IPR004607">
    <property type="entry name" value="GART"/>
</dbReference>
<proteinExistence type="inferred from homology"/>
<dbReference type="GO" id="GO:0006189">
    <property type="term" value="P:'de novo' IMP biosynthetic process"/>
    <property type="evidence" value="ECO:0007669"/>
    <property type="project" value="UniProtKB-UniPathway"/>
</dbReference>
<dbReference type="UniPathway" id="UPA00074">
    <property type="reaction ID" value="UER00126"/>
</dbReference>
<evidence type="ECO:0000256" key="3">
    <source>
        <dbReference type="ARBA" id="ARBA00022679"/>
    </source>
</evidence>
<dbReference type="Pfam" id="PF00551">
    <property type="entry name" value="Formyl_trans_N"/>
    <property type="match status" value="1"/>
</dbReference>
<dbReference type="AlphaFoldDB" id="A0A3B1BX84"/>